<dbReference type="PROSITE" id="PS00178">
    <property type="entry name" value="AA_TRNA_LIGASE_I"/>
    <property type="match status" value="1"/>
</dbReference>
<dbReference type="GO" id="GO:0005829">
    <property type="term" value="C:cytosol"/>
    <property type="evidence" value="ECO:0007669"/>
    <property type="project" value="TreeGrafter"/>
</dbReference>
<evidence type="ECO:0000256" key="10">
    <source>
        <dbReference type="ARBA" id="ARBA00048351"/>
    </source>
</evidence>
<dbReference type="InterPro" id="IPR004527">
    <property type="entry name" value="Glu-tRNA-ligase_bac/mito"/>
</dbReference>
<feature type="short sequence motif" description="'HIGH' region" evidence="11">
    <location>
        <begin position="9"/>
        <end position="19"/>
    </location>
</feature>
<dbReference type="GO" id="GO:0006424">
    <property type="term" value="P:glutamyl-tRNA aminoacylation"/>
    <property type="evidence" value="ECO:0007669"/>
    <property type="project" value="UniProtKB-UniRule"/>
</dbReference>
<sequence length="491" mass="55034">MPVRVRFAPSPTGPFHIGGARSALFNWLFARHYGGALIVRIEDTDLERSTRESEENILNALRWLGLDWDEGIQVGGPNEPYRQTERLDLYRRYADTLLESGQAYRCYCTEEELAAEREELLEKGEMVRYMGRCRNLTPQARAALEAAGRKPVIRFRVPENHVIQVNDLVRGEVSFDCSGIGDFIIVKSDGIPTYNFAVVIDDHTMGISHVIRAEEHLSNTPRQILIFEALGWQIPEFAHVSLILGQDRSKMSKRHGATAIEQYQAKGYLPEALVNFLALLGWSPGGEEEVFSLEQLVEHFSLERVSKSPAVFDLDKLNWLNGHYIRTASLERITELAIPYLEEGGYISQPLTAKKYEWVKMVVALVRDYLNCLEEITDHAAIFFSDKVDIEEDEAREIMAGNQVPAVLEALKAKVTTGPALTEAGARLLLKEVGKELGVKGKEIFMPVRVALTGKTHGPDLNRIMAILGQTGVATRLEQARSYTAVLKGQA</sequence>
<name>A0A4Y7RH34_9FIRM</name>
<dbReference type="PRINTS" id="PR00987">
    <property type="entry name" value="TRNASYNTHGLU"/>
</dbReference>
<dbReference type="GO" id="GO:0005524">
    <property type="term" value="F:ATP binding"/>
    <property type="evidence" value="ECO:0007669"/>
    <property type="project" value="UniProtKB-UniRule"/>
</dbReference>
<dbReference type="GO" id="GO:0008270">
    <property type="term" value="F:zinc ion binding"/>
    <property type="evidence" value="ECO:0007669"/>
    <property type="project" value="InterPro"/>
</dbReference>
<dbReference type="GO" id="GO:0000049">
    <property type="term" value="F:tRNA binding"/>
    <property type="evidence" value="ECO:0007669"/>
    <property type="project" value="InterPro"/>
</dbReference>
<dbReference type="Pfam" id="PF19269">
    <property type="entry name" value="Anticodon_2"/>
    <property type="match status" value="1"/>
</dbReference>
<dbReference type="Gene3D" id="1.10.10.350">
    <property type="match status" value="1"/>
</dbReference>
<dbReference type="EC" id="6.1.1.17" evidence="11"/>
<proteinExistence type="inferred from homology"/>
<feature type="domain" description="Glutamyl/glutaminyl-tRNA synthetase class Ib catalytic" evidence="12">
    <location>
        <begin position="3"/>
        <end position="319"/>
    </location>
</feature>
<dbReference type="Proteomes" id="UP000298324">
    <property type="component" value="Unassembled WGS sequence"/>
</dbReference>
<dbReference type="HAMAP" id="MF_00022">
    <property type="entry name" value="Glu_tRNA_synth_type1"/>
    <property type="match status" value="1"/>
</dbReference>
<feature type="short sequence motif" description="'KMSKS' region" evidence="11">
    <location>
        <begin position="250"/>
        <end position="254"/>
    </location>
</feature>
<comment type="subunit">
    <text evidence="3 11">Monomer.</text>
</comment>
<dbReference type="EMBL" id="QFGA01000001">
    <property type="protein sequence ID" value="TEB08318.1"/>
    <property type="molecule type" value="Genomic_DNA"/>
</dbReference>
<evidence type="ECO:0000256" key="6">
    <source>
        <dbReference type="ARBA" id="ARBA00022741"/>
    </source>
</evidence>
<dbReference type="Gene3D" id="1.10.8.70">
    <property type="entry name" value="Glutamate-tRNA synthetase, class I, anticodon-binding domain 1"/>
    <property type="match status" value="1"/>
</dbReference>
<feature type="domain" description="Aminoacyl-tRNA synthetase class I anticodon-binding" evidence="13">
    <location>
        <begin position="333"/>
        <end position="480"/>
    </location>
</feature>
<dbReference type="InterPro" id="IPR008925">
    <property type="entry name" value="aa_tRNA-synth_I_cd-bd_sf"/>
</dbReference>
<comment type="similarity">
    <text evidence="2 11">Belongs to the class-I aminoacyl-tRNA synthetase family. Glutamate--tRNA ligase type 1 subfamily.</text>
</comment>
<keyword evidence="4 11" id="KW-0963">Cytoplasm</keyword>
<dbReference type="SUPFAM" id="SSF48163">
    <property type="entry name" value="An anticodon-binding domain of class I aminoacyl-tRNA synthetases"/>
    <property type="match status" value="1"/>
</dbReference>
<evidence type="ECO:0000256" key="9">
    <source>
        <dbReference type="ARBA" id="ARBA00023146"/>
    </source>
</evidence>
<organism evidence="14 15">
    <name type="scientific">Pelotomaculum schinkii</name>
    <dbReference type="NCBI Taxonomy" id="78350"/>
    <lineage>
        <taxon>Bacteria</taxon>
        <taxon>Bacillati</taxon>
        <taxon>Bacillota</taxon>
        <taxon>Clostridia</taxon>
        <taxon>Eubacteriales</taxon>
        <taxon>Desulfotomaculaceae</taxon>
        <taxon>Pelotomaculum</taxon>
    </lineage>
</organism>
<dbReference type="InterPro" id="IPR014729">
    <property type="entry name" value="Rossmann-like_a/b/a_fold"/>
</dbReference>
<dbReference type="InterPro" id="IPR001412">
    <property type="entry name" value="aa-tRNA-synth_I_CS"/>
</dbReference>
<comment type="caution">
    <text evidence="11">Lacks conserved residue(s) required for the propagation of feature annotation.</text>
</comment>
<evidence type="ECO:0000256" key="3">
    <source>
        <dbReference type="ARBA" id="ARBA00011245"/>
    </source>
</evidence>
<comment type="caution">
    <text evidence="14">The sequence shown here is derived from an EMBL/GenBank/DDBJ whole genome shotgun (WGS) entry which is preliminary data.</text>
</comment>
<dbReference type="FunFam" id="3.40.50.620:FF:000007">
    <property type="entry name" value="Glutamate--tRNA ligase"/>
    <property type="match status" value="1"/>
</dbReference>
<dbReference type="PANTHER" id="PTHR43311:SF2">
    <property type="entry name" value="GLUTAMATE--TRNA LIGASE, MITOCHONDRIAL-RELATED"/>
    <property type="match status" value="1"/>
</dbReference>
<accession>A0A4Y7RH34</accession>
<dbReference type="InterPro" id="IPR020751">
    <property type="entry name" value="aa-tRNA-synth_I_codon-bd_sub2"/>
</dbReference>
<reference evidence="14 15" key="1">
    <citation type="journal article" date="2018" name="Environ. Microbiol.">
        <title>Novel energy conservation strategies and behaviour of Pelotomaculum schinkii driving syntrophic propionate catabolism.</title>
        <authorList>
            <person name="Hidalgo-Ahumada C.A.P."/>
            <person name="Nobu M.K."/>
            <person name="Narihiro T."/>
            <person name="Tamaki H."/>
            <person name="Liu W.T."/>
            <person name="Kamagata Y."/>
            <person name="Stams A.J.M."/>
            <person name="Imachi H."/>
            <person name="Sousa D.Z."/>
        </authorList>
    </citation>
    <scope>NUCLEOTIDE SEQUENCE [LARGE SCALE GENOMIC DNA]</scope>
    <source>
        <strain evidence="14 15">HH</strain>
    </source>
</reference>
<keyword evidence="6 11" id="KW-0547">Nucleotide-binding</keyword>
<feature type="binding site" evidence="11">
    <location>
        <position position="253"/>
    </location>
    <ligand>
        <name>ATP</name>
        <dbReference type="ChEBI" id="CHEBI:30616"/>
    </ligand>
</feature>
<evidence type="ECO:0000256" key="2">
    <source>
        <dbReference type="ARBA" id="ARBA00007894"/>
    </source>
</evidence>
<dbReference type="NCBIfam" id="TIGR00464">
    <property type="entry name" value="gltX_bact"/>
    <property type="match status" value="1"/>
</dbReference>
<dbReference type="InterPro" id="IPR000924">
    <property type="entry name" value="Glu/Gln-tRNA-synth"/>
</dbReference>
<keyword evidence="15" id="KW-1185">Reference proteome</keyword>
<dbReference type="SUPFAM" id="SSF52374">
    <property type="entry name" value="Nucleotidylyl transferase"/>
    <property type="match status" value="1"/>
</dbReference>
<comment type="function">
    <text evidence="11">Catalyzes the attachment of glutamate to tRNA(Glu) in a two-step reaction: glutamate is first activated by ATP to form Glu-AMP and then transferred to the acceptor end of tRNA(Glu).</text>
</comment>
<evidence type="ECO:0000313" key="15">
    <source>
        <dbReference type="Proteomes" id="UP000298324"/>
    </source>
</evidence>
<dbReference type="InterPro" id="IPR045462">
    <property type="entry name" value="aa-tRNA-synth_I_cd-bd"/>
</dbReference>
<dbReference type="PANTHER" id="PTHR43311">
    <property type="entry name" value="GLUTAMATE--TRNA LIGASE"/>
    <property type="match status" value="1"/>
</dbReference>
<evidence type="ECO:0000256" key="11">
    <source>
        <dbReference type="HAMAP-Rule" id="MF_00022"/>
    </source>
</evidence>
<keyword evidence="8 11" id="KW-0648">Protein biosynthesis</keyword>
<protein>
    <recommendedName>
        <fullName evidence="11">Glutamate--tRNA ligase</fullName>
        <ecNumber evidence="11">6.1.1.17</ecNumber>
    </recommendedName>
    <alternativeName>
        <fullName evidence="11">Glutamyl-tRNA synthetase</fullName>
        <shortName evidence="11">GluRS</shortName>
    </alternativeName>
</protein>
<gene>
    <name evidence="11 14" type="primary">gltX</name>
    <name evidence="14" type="ORF">Psch_01878</name>
</gene>
<evidence type="ECO:0000259" key="12">
    <source>
        <dbReference type="Pfam" id="PF00749"/>
    </source>
</evidence>
<dbReference type="InterPro" id="IPR020058">
    <property type="entry name" value="Glu/Gln-tRNA-synth_Ib_cat-dom"/>
</dbReference>
<dbReference type="CDD" id="cd00808">
    <property type="entry name" value="GluRS_core"/>
    <property type="match status" value="1"/>
</dbReference>
<evidence type="ECO:0000256" key="8">
    <source>
        <dbReference type="ARBA" id="ARBA00022917"/>
    </source>
</evidence>
<evidence type="ECO:0000259" key="13">
    <source>
        <dbReference type="Pfam" id="PF19269"/>
    </source>
</evidence>
<dbReference type="InterPro" id="IPR020752">
    <property type="entry name" value="Glu-tRNA-synth_I_codon-bd_sub1"/>
</dbReference>
<keyword evidence="9 11" id="KW-0030">Aminoacyl-tRNA synthetase</keyword>
<keyword evidence="5 11" id="KW-0436">Ligase</keyword>
<dbReference type="AlphaFoldDB" id="A0A4Y7RH34"/>
<dbReference type="GO" id="GO:0004818">
    <property type="term" value="F:glutamate-tRNA ligase activity"/>
    <property type="evidence" value="ECO:0007669"/>
    <property type="project" value="UniProtKB-UniRule"/>
</dbReference>
<comment type="catalytic activity">
    <reaction evidence="10 11">
        <text>tRNA(Glu) + L-glutamate + ATP = L-glutamyl-tRNA(Glu) + AMP + diphosphate</text>
        <dbReference type="Rhea" id="RHEA:23540"/>
        <dbReference type="Rhea" id="RHEA-COMP:9663"/>
        <dbReference type="Rhea" id="RHEA-COMP:9680"/>
        <dbReference type="ChEBI" id="CHEBI:29985"/>
        <dbReference type="ChEBI" id="CHEBI:30616"/>
        <dbReference type="ChEBI" id="CHEBI:33019"/>
        <dbReference type="ChEBI" id="CHEBI:78442"/>
        <dbReference type="ChEBI" id="CHEBI:78520"/>
        <dbReference type="ChEBI" id="CHEBI:456215"/>
        <dbReference type="EC" id="6.1.1.17"/>
    </reaction>
</comment>
<evidence type="ECO:0000256" key="4">
    <source>
        <dbReference type="ARBA" id="ARBA00022490"/>
    </source>
</evidence>
<dbReference type="Pfam" id="PF00749">
    <property type="entry name" value="tRNA-synt_1c"/>
    <property type="match status" value="1"/>
</dbReference>
<dbReference type="RefSeq" id="WP_282432455.1">
    <property type="nucleotide sequence ID" value="NZ_QFGA01000001.1"/>
</dbReference>
<dbReference type="InterPro" id="IPR033910">
    <property type="entry name" value="GluRS_core"/>
</dbReference>
<evidence type="ECO:0000256" key="1">
    <source>
        <dbReference type="ARBA" id="ARBA00004496"/>
    </source>
</evidence>
<evidence type="ECO:0000256" key="7">
    <source>
        <dbReference type="ARBA" id="ARBA00022840"/>
    </source>
</evidence>
<keyword evidence="7 11" id="KW-0067">ATP-binding</keyword>
<comment type="subcellular location">
    <subcellularLocation>
        <location evidence="1 11">Cytoplasm</location>
    </subcellularLocation>
</comment>
<dbReference type="Gene3D" id="3.40.50.620">
    <property type="entry name" value="HUPs"/>
    <property type="match status" value="1"/>
</dbReference>
<dbReference type="InterPro" id="IPR049940">
    <property type="entry name" value="GluQ/Sye"/>
</dbReference>
<evidence type="ECO:0000313" key="14">
    <source>
        <dbReference type="EMBL" id="TEB08318.1"/>
    </source>
</evidence>
<evidence type="ECO:0000256" key="5">
    <source>
        <dbReference type="ARBA" id="ARBA00022598"/>
    </source>
</evidence>